<evidence type="ECO:0000313" key="2">
    <source>
        <dbReference type="EMBL" id="KAE9056070.1"/>
    </source>
</evidence>
<comment type="caution">
    <text evidence="1">The sequence shown here is derived from an EMBL/GenBank/DDBJ whole genome shotgun (WGS) entry which is preliminary data.</text>
</comment>
<name>A0A6A3D6M8_9STRA</name>
<proteinExistence type="predicted"/>
<dbReference type="Proteomes" id="UP000476176">
    <property type="component" value="Unassembled WGS sequence"/>
</dbReference>
<dbReference type="EMBL" id="QXFZ01008131">
    <property type="protein sequence ID" value="KAE9056070.1"/>
    <property type="molecule type" value="Genomic_DNA"/>
</dbReference>
<feature type="non-terminal residue" evidence="1">
    <location>
        <position position="1"/>
    </location>
</feature>
<accession>A0A6A3D6M8</accession>
<dbReference type="Proteomes" id="UP000441208">
    <property type="component" value="Unassembled WGS sequence"/>
</dbReference>
<dbReference type="EMBL" id="QXGF01007881">
    <property type="protein sequence ID" value="KAE8917154.1"/>
    <property type="molecule type" value="Genomic_DNA"/>
</dbReference>
<protein>
    <submittedName>
        <fullName evidence="1">Uncharacterized protein</fullName>
    </submittedName>
</protein>
<organism evidence="1 4">
    <name type="scientific">Phytophthora fragariae</name>
    <dbReference type="NCBI Taxonomy" id="53985"/>
    <lineage>
        <taxon>Eukaryota</taxon>
        <taxon>Sar</taxon>
        <taxon>Stramenopiles</taxon>
        <taxon>Oomycota</taxon>
        <taxon>Peronosporomycetes</taxon>
        <taxon>Peronosporales</taxon>
        <taxon>Peronosporaceae</taxon>
        <taxon>Phytophthora</taxon>
    </lineage>
</organism>
<evidence type="ECO:0000313" key="5">
    <source>
        <dbReference type="Proteomes" id="UP000441208"/>
    </source>
</evidence>
<gene>
    <name evidence="3" type="ORF">PF004_g31929</name>
    <name evidence="2" type="ORF">PF007_g32106</name>
    <name evidence="1" type="ORF">PF009_g32524</name>
</gene>
<sequence length="88" mass="9680">TRFEVSVVWYQVLAAFGCGLARGLCCKQIQLKSSLLEFKLSVGKNRHTSKRVNSAAKFCFPMQIGRMGLVSRRKIAASGGRSADVIML</sequence>
<dbReference type="AlphaFoldDB" id="A0A6A3D6M8"/>
<evidence type="ECO:0000313" key="1">
    <source>
        <dbReference type="EMBL" id="KAE8917154.1"/>
    </source>
</evidence>
<dbReference type="Proteomes" id="UP000429523">
    <property type="component" value="Unassembled WGS sequence"/>
</dbReference>
<dbReference type="EMBL" id="QXGC01008850">
    <property type="protein sequence ID" value="KAE9158292.1"/>
    <property type="molecule type" value="Genomic_DNA"/>
</dbReference>
<reference evidence="4 5" key="1">
    <citation type="submission" date="2018-08" db="EMBL/GenBank/DDBJ databases">
        <title>Genomic investigation of the strawberry pathogen Phytophthora fragariae indicates pathogenicity is determined by transcriptional variation in three key races.</title>
        <authorList>
            <person name="Adams T.M."/>
            <person name="Armitage A.D."/>
            <person name="Sobczyk M.K."/>
            <person name="Bates H.J."/>
            <person name="Dunwell J.M."/>
            <person name="Nellist C.F."/>
            <person name="Harrison R.J."/>
        </authorList>
    </citation>
    <scope>NUCLEOTIDE SEQUENCE [LARGE SCALE GENOMIC DNA]</scope>
    <source>
        <strain evidence="3 6">BC-23</strain>
        <strain evidence="2 5">NOV-71</strain>
        <strain evidence="1 4">NOV-9</strain>
    </source>
</reference>
<evidence type="ECO:0000313" key="6">
    <source>
        <dbReference type="Proteomes" id="UP000476176"/>
    </source>
</evidence>
<evidence type="ECO:0000313" key="4">
    <source>
        <dbReference type="Proteomes" id="UP000429523"/>
    </source>
</evidence>
<evidence type="ECO:0000313" key="3">
    <source>
        <dbReference type="EMBL" id="KAE9158292.1"/>
    </source>
</evidence>